<proteinExistence type="predicted"/>
<gene>
    <name evidence="1" type="ORF">EUGRSUZ_I00149</name>
</gene>
<protein>
    <submittedName>
        <fullName evidence="1">Uncharacterized protein</fullName>
    </submittedName>
</protein>
<dbReference type="EMBL" id="KK198761">
    <property type="protein sequence ID" value="KCW54171.1"/>
    <property type="molecule type" value="Genomic_DNA"/>
</dbReference>
<reference evidence="1" key="1">
    <citation type="submission" date="2013-07" db="EMBL/GenBank/DDBJ databases">
        <title>The genome of Eucalyptus grandis.</title>
        <authorList>
            <person name="Schmutz J."/>
            <person name="Hayes R."/>
            <person name="Myburg A."/>
            <person name="Tuskan G."/>
            <person name="Grattapaglia D."/>
            <person name="Rokhsar D.S."/>
        </authorList>
    </citation>
    <scope>NUCLEOTIDE SEQUENCE</scope>
    <source>
        <tissue evidence="1">Leaf extractions</tissue>
    </source>
</reference>
<dbReference type="AlphaFoldDB" id="A0A059AKE3"/>
<dbReference type="Gramene" id="KCW54171">
    <property type="protein sequence ID" value="KCW54171"/>
    <property type="gene ID" value="EUGRSUZ_I00149"/>
</dbReference>
<evidence type="ECO:0000313" key="1">
    <source>
        <dbReference type="EMBL" id="KCW54171.1"/>
    </source>
</evidence>
<accession>A0A059AKE3</accession>
<name>A0A059AKE3_EUCGR</name>
<sequence length="86" mass="9653">MLVNKPVNIPIQHDPWPVGAVSRNLTLQTSPRIRTERINLNSIYIIPTIENPQNLIIIRPGIEAKPKNFIISLRMAGPNHLVLSGE</sequence>
<organism evidence="1">
    <name type="scientific">Eucalyptus grandis</name>
    <name type="common">Flooded gum</name>
    <dbReference type="NCBI Taxonomy" id="71139"/>
    <lineage>
        <taxon>Eukaryota</taxon>
        <taxon>Viridiplantae</taxon>
        <taxon>Streptophyta</taxon>
        <taxon>Embryophyta</taxon>
        <taxon>Tracheophyta</taxon>
        <taxon>Spermatophyta</taxon>
        <taxon>Magnoliopsida</taxon>
        <taxon>eudicotyledons</taxon>
        <taxon>Gunneridae</taxon>
        <taxon>Pentapetalae</taxon>
        <taxon>rosids</taxon>
        <taxon>malvids</taxon>
        <taxon>Myrtales</taxon>
        <taxon>Myrtaceae</taxon>
        <taxon>Myrtoideae</taxon>
        <taxon>Eucalypteae</taxon>
        <taxon>Eucalyptus</taxon>
    </lineage>
</organism>
<dbReference type="InParanoid" id="A0A059AKE3"/>